<proteinExistence type="predicted"/>
<gene>
    <name evidence="1" type="ORF">K0625_22300</name>
</gene>
<sequence length="62" mass="7114">MNKSKPTESMPDALREQILVLQEKVNSLESELAQSDRQSLNTSKLAQFPLTEDELKMIYAQF</sequence>
<dbReference type="Proteomes" id="UP001195963">
    <property type="component" value="Unassembled WGS sequence"/>
</dbReference>
<reference evidence="1 2" key="1">
    <citation type="submission" date="2021-07" db="EMBL/GenBank/DDBJ databases">
        <title>Shewanella sp. nov, isolated from SCS.</title>
        <authorList>
            <person name="Cao W.R."/>
        </authorList>
    </citation>
    <scope>NUCLEOTIDE SEQUENCE [LARGE SCALE GENOMIC DNA]</scope>
    <source>
        <strain evidence="1 2">NR704-98</strain>
    </source>
</reference>
<comment type="caution">
    <text evidence="1">The sequence shown here is derived from an EMBL/GenBank/DDBJ whole genome shotgun (WGS) entry which is preliminary data.</text>
</comment>
<evidence type="ECO:0000313" key="2">
    <source>
        <dbReference type="Proteomes" id="UP001195963"/>
    </source>
</evidence>
<organism evidence="1 2">
    <name type="scientific">Shewanella nanhaiensis</name>
    <dbReference type="NCBI Taxonomy" id="2864872"/>
    <lineage>
        <taxon>Bacteria</taxon>
        <taxon>Pseudomonadati</taxon>
        <taxon>Pseudomonadota</taxon>
        <taxon>Gammaproteobacteria</taxon>
        <taxon>Alteromonadales</taxon>
        <taxon>Shewanellaceae</taxon>
        <taxon>Shewanella</taxon>
    </lineage>
</organism>
<protein>
    <submittedName>
        <fullName evidence="1">Uncharacterized protein</fullName>
    </submittedName>
</protein>
<evidence type="ECO:0000313" key="1">
    <source>
        <dbReference type="EMBL" id="MBW8186360.1"/>
    </source>
</evidence>
<dbReference type="RefSeq" id="WP_220111657.1">
    <property type="nucleotide sequence ID" value="NZ_JAHZST010000025.1"/>
</dbReference>
<name>A0ABS7E9L5_9GAMM</name>
<keyword evidence="2" id="KW-1185">Reference proteome</keyword>
<dbReference type="EMBL" id="JAHZST010000025">
    <property type="protein sequence ID" value="MBW8186360.1"/>
    <property type="molecule type" value="Genomic_DNA"/>
</dbReference>
<accession>A0ABS7E9L5</accession>